<protein>
    <submittedName>
        <fullName evidence="1">Uncharacterized protein</fullName>
    </submittedName>
</protein>
<accession>A0A8D8R020</accession>
<evidence type="ECO:0000313" key="1">
    <source>
        <dbReference type="EMBL" id="CAG6641725.1"/>
    </source>
</evidence>
<organism evidence="1">
    <name type="scientific">Cacopsylla melanoneura</name>
    <dbReference type="NCBI Taxonomy" id="428564"/>
    <lineage>
        <taxon>Eukaryota</taxon>
        <taxon>Metazoa</taxon>
        <taxon>Ecdysozoa</taxon>
        <taxon>Arthropoda</taxon>
        <taxon>Hexapoda</taxon>
        <taxon>Insecta</taxon>
        <taxon>Pterygota</taxon>
        <taxon>Neoptera</taxon>
        <taxon>Paraneoptera</taxon>
        <taxon>Hemiptera</taxon>
        <taxon>Sternorrhyncha</taxon>
        <taxon>Psylloidea</taxon>
        <taxon>Psyllidae</taxon>
        <taxon>Psyllinae</taxon>
        <taxon>Cacopsylla</taxon>
    </lineage>
</organism>
<sequence length="130" mass="14380">MGQERIVMNVVALNGKEKTSMDIVALGKEKTSMDIVALGKVKTSMNIVALRPVSYQVPSRAVTTSCPRSAPTATTIPLFLSLLGLVQGDHLRDSDSLVHHDVDSGNFFHSFFAMSKLLHWNLFQHFCHLQ</sequence>
<proteinExistence type="predicted"/>
<name>A0A8D8R020_9HEMI</name>
<reference evidence="1" key="1">
    <citation type="submission" date="2021-05" db="EMBL/GenBank/DDBJ databases">
        <authorList>
            <person name="Alioto T."/>
            <person name="Alioto T."/>
            <person name="Gomez Garrido J."/>
        </authorList>
    </citation>
    <scope>NUCLEOTIDE SEQUENCE</scope>
</reference>
<dbReference type="AlphaFoldDB" id="A0A8D8R020"/>
<dbReference type="EMBL" id="HBUF01118846">
    <property type="protein sequence ID" value="CAG6641725.1"/>
    <property type="molecule type" value="Transcribed_RNA"/>
</dbReference>